<protein>
    <submittedName>
        <fullName evidence="1">Uncharacterized protein</fullName>
    </submittedName>
</protein>
<sequence length="346" mass="36935">MRSTSSTLPGLTPADCTILATNGWTLAFQLMVFSFGGCGTVCGGGTGCAGGCSGWVGAVGCVGSTGAGVCCFTTQPVSISANSSAPERCTLRITGYSSKIKIETHLAGGRVTHLRGHFYAAVRRYGLSLRRLLRLNLQPFVIVPVETIVHGDRRFTQILQHAGGALLAVAAGQRGLIGDDARRQYGRLHHQRLGGVDHRLIAAAAHQGQQQQAAQPLTHHKVRLRLDGQHRAQRLSADQVHMNVVNLLPTVTVAVDDQAIAILGDAFITGNFCGGGNHAAQRLLMRRLYIVGGRNQYIGDNQYMGRRFGRDIAEGGDQFVLINHVGGNFATNDFTENGFFSHGAVP</sequence>
<gene>
    <name evidence="1" type="ORF">COLO4_01696</name>
</gene>
<evidence type="ECO:0000313" key="1">
    <source>
        <dbReference type="EMBL" id="OMP13435.1"/>
    </source>
</evidence>
<evidence type="ECO:0000313" key="2">
    <source>
        <dbReference type="Proteomes" id="UP000187203"/>
    </source>
</evidence>
<proteinExistence type="predicted"/>
<name>A0A1R3L262_9ROSI</name>
<accession>A0A1R3L262</accession>
<keyword evidence="2" id="KW-1185">Reference proteome</keyword>
<organism evidence="1 2">
    <name type="scientific">Corchorus olitorius</name>
    <dbReference type="NCBI Taxonomy" id="93759"/>
    <lineage>
        <taxon>Eukaryota</taxon>
        <taxon>Viridiplantae</taxon>
        <taxon>Streptophyta</taxon>
        <taxon>Embryophyta</taxon>
        <taxon>Tracheophyta</taxon>
        <taxon>Spermatophyta</taxon>
        <taxon>Magnoliopsida</taxon>
        <taxon>eudicotyledons</taxon>
        <taxon>Gunneridae</taxon>
        <taxon>Pentapetalae</taxon>
        <taxon>rosids</taxon>
        <taxon>malvids</taxon>
        <taxon>Malvales</taxon>
        <taxon>Malvaceae</taxon>
        <taxon>Grewioideae</taxon>
        <taxon>Apeibeae</taxon>
        <taxon>Corchorus</taxon>
    </lineage>
</organism>
<dbReference type="AlphaFoldDB" id="A0A1R3L262"/>
<dbReference type="EMBL" id="AWUE01004303">
    <property type="protein sequence ID" value="OMP13435.1"/>
    <property type="molecule type" value="Genomic_DNA"/>
</dbReference>
<reference evidence="2" key="1">
    <citation type="submission" date="2013-09" db="EMBL/GenBank/DDBJ databases">
        <title>Corchorus olitorius genome sequencing.</title>
        <authorList>
            <person name="Alam M."/>
            <person name="Haque M.S."/>
            <person name="Islam M.S."/>
            <person name="Emdad E.M."/>
            <person name="Islam M.M."/>
            <person name="Ahmed B."/>
            <person name="Halim A."/>
            <person name="Hossen Q.M.M."/>
            <person name="Hossain M.Z."/>
            <person name="Ahmed R."/>
            <person name="Khan M.M."/>
            <person name="Islam R."/>
            <person name="Rashid M.M."/>
            <person name="Khan S.A."/>
            <person name="Rahman M.S."/>
            <person name="Alam M."/>
            <person name="Yahiya A.S."/>
            <person name="Khan M.S."/>
            <person name="Azam M.S."/>
            <person name="Haque T."/>
            <person name="Lashkar M.Z.H."/>
            <person name="Akhand A.I."/>
            <person name="Morshed G."/>
            <person name="Roy S."/>
            <person name="Uddin K.S."/>
            <person name="Rabeya T."/>
            <person name="Hossain A.S."/>
            <person name="Chowdhury A."/>
            <person name="Snigdha A.R."/>
            <person name="Mortoza M.S."/>
            <person name="Matin S.A."/>
            <person name="Hoque S.M.E."/>
            <person name="Islam M.K."/>
            <person name="Roy D.K."/>
            <person name="Haider R."/>
            <person name="Moosa M.M."/>
            <person name="Elias S.M."/>
            <person name="Hasan A.M."/>
            <person name="Jahan S."/>
            <person name="Shafiuddin M."/>
            <person name="Mahmood N."/>
            <person name="Shommy N.S."/>
        </authorList>
    </citation>
    <scope>NUCLEOTIDE SEQUENCE [LARGE SCALE GENOMIC DNA]</scope>
    <source>
        <strain evidence="2">cv. O-4</strain>
    </source>
</reference>
<comment type="caution">
    <text evidence="1">The sequence shown here is derived from an EMBL/GenBank/DDBJ whole genome shotgun (WGS) entry which is preliminary data.</text>
</comment>
<dbReference type="Proteomes" id="UP000187203">
    <property type="component" value="Unassembled WGS sequence"/>
</dbReference>